<dbReference type="AlphaFoldDB" id="A0A562M9N5"/>
<feature type="signal peptide" evidence="1">
    <location>
        <begin position="1"/>
        <end position="22"/>
    </location>
</feature>
<feature type="chain" id="PRO_5022039431" description="Outer membrane protein beta-barrel domain-containing protein" evidence="1">
    <location>
        <begin position="23"/>
        <end position="326"/>
    </location>
</feature>
<reference evidence="2 3" key="1">
    <citation type="journal article" date="2015" name="Stand. Genomic Sci.">
        <title>Genomic Encyclopedia of Bacterial and Archaeal Type Strains, Phase III: the genomes of soil and plant-associated and newly described type strains.</title>
        <authorList>
            <person name="Whitman W.B."/>
            <person name="Woyke T."/>
            <person name="Klenk H.P."/>
            <person name="Zhou Y."/>
            <person name="Lilburn T.G."/>
            <person name="Beck B.J."/>
            <person name="De Vos P."/>
            <person name="Vandamme P."/>
            <person name="Eisen J.A."/>
            <person name="Garrity G."/>
            <person name="Hugenholtz P."/>
            <person name="Kyrpides N.C."/>
        </authorList>
    </citation>
    <scope>NUCLEOTIDE SEQUENCE [LARGE SCALE GENOMIC DNA]</scope>
    <source>
        <strain evidence="2 3">CGMCC 1.6855</strain>
    </source>
</reference>
<evidence type="ECO:0000313" key="3">
    <source>
        <dbReference type="Proteomes" id="UP000315908"/>
    </source>
</evidence>
<dbReference type="OrthoDB" id="1027207at2"/>
<accession>A0A562M9N5</accession>
<gene>
    <name evidence="2" type="ORF">IQ31_04171</name>
</gene>
<dbReference type="EMBL" id="VLKR01000027">
    <property type="protein sequence ID" value="TWI16636.1"/>
    <property type="molecule type" value="Genomic_DNA"/>
</dbReference>
<name>A0A562M9N5_9SPHI</name>
<evidence type="ECO:0000313" key="2">
    <source>
        <dbReference type="EMBL" id="TWI16636.1"/>
    </source>
</evidence>
<comment type="caution">
    <text evidence="2">The sequence shown here is derived from an EMBL/GenBank/DDBJ whole genome shotgun (WGS) entry which is preliminary data.</text>
</comment>
<keyword evidence="1" id="KW-0732">Signal</keyword>
<protein>
    <recommendedName>
        <fullName evidence="4">Outer membrane protein beta-barrel domain-containing protein</fullName>
    </recommendedName>
</protein>
<evidence type="ECO:0008006" key="4">
    <source>
        <dbReference type="Google" id="ProtNLM"/>
    </source>
</evidence>
<proteinExistence type="predicted"/>
<organism evidence="2 3">
    <name type="scientific">Sphingobacterium siyangense</name>
    <dbReference type="NCBI Taxonomy" id="459529"/>
    <lineage>
        <taxon>Bacteria</taxon>
        <taxon>Pseudomonadati</taxon>
        <taxon>Bacteroidota</taxon>
        <taxon>Sphingobacteriia</taxon>
        <taxon>Sphingobacteriales</taxon>
        <taxon>Sphingobacteriaceae</taxon>
        <taxon>Sphingobacterium</taxon>
    </lineage>
</organism>
<dbReference type="RefSeq" id="WP_145329677.1">
    <property type="nucleotide sequence ID" value="NZ_VLKR01000027.1"/>
</dbReference>
<sequence>MYRYQRIALLIILLGWSASSFAQTKDDSIPQKVVQYATDKFPSIRAFNIEYNYQAPYQYSSKLRGNKMPDNKVKGLNQLRVNANTTLFTKNSWIFGSTINYRYSSFSSAGTNPFSGNQDNDNDYHYYSVGLNVARVSMLFGKPFIYSGSILGEGSEKNFERLKGVATGTLVLKANAQTKVTVGLVAMIDPTAIIPVLPSFSYEHKFKNGWMADIILPQRVYMRKGMLKNGRFSIGSELDGTTFYLYDLYGDSQRFQYQQIEINSGMMYEHNFGASFIGTIKSGIKSIPTGRVFEKNENFNNYALDIRPQSSFYLNLGLSFNPFRMK</sequence>
<dbReference type="Proteomes" id="UP000315908">
    <property type="component" value="Unassembled WGS sequence"/>
</dbReference>
<evidence type="ECO:0000256" key="1">
    <source>
        <dbReference type="SAM" id="SignalP"/>
    </source>
</evidence>